<feature type="transmembrane region" description="Helical" evidence="2">
    <location>
        <begin position="46"/>
        <end position="65"/>
    </location>
</feature>
<keyword evidence="2" id="KW-0812">Transmembrane</keyword>
<dbReference type="PANTHER" id="PTHR34220:SF7">
    <property type="entry name" value="SENSOR HISTIDINE KINASE YPDA"/>
    <property type="match status" value="1"/>
</dbReference>
<dbReference type="InterPro" id="IPR010559">
    <property type="entry name" value="Sig_transdc_His_kin_internal"/>
</dbReference>
<evidence type="ECO:0000256" key="2">
    <source>
        <dbReference type="SAM" id="Phobius"/>
    </source>
</evidence>
<name>A0ABT0QA42_9FLAO</name>
<keyword evidence="1" id="KW-0175">Coiled coil</keyword>
<dbReference type="InterPro" id="IPR036890">
    <property type="entry name" value="HATPase_C_sf"/>
</dbReference>
<dbReference type="InterPro" id="IPR050640">
    <property type="entry name" value="Bact_2-comp_sensor_kinase"/>
</dbReference>
<keyword evidence="2" id="KW-0472">Membrane</keyword>
<feature type="coiled-coil region" evidence="1">
    <location>
        <begin position="131"/>
        <end position="158"/>
    </location>
</feature>
<reference evidence="4" key="1">
    <citation type="submission" date="2022-05" db="EMBL/GenBank/DDBJ databases">
        <authorList>
            <person name="Park J.-S."/>
        </authorList>
    </citation>
    <scope>NUCLEOTIDE SEQUENCE</scope>
    <source>
        <strain evidence="4">2012CJ34-3</strain>
    </source>
</reference>
<dbReference type="Pfam" id="PF06580">
    <property type="entry name" value="His_kinase"/>
    <property type="match status" value="1"/>
</dbReference>
<sequence>MNKKLNKSDFIILAVYFAVSYAIQGKDYYDRGAMLKEYILDFPTELITICATIFLFVFWLIPKFVNEKKYLLFILLGVFSIIFFTAIEYTVGFWSGENDWSKYPKGLDFVLRMINRGSQQTAFPFALLLTKKFYEGQNELLKIEKQQKENELKLLRSQIDPHFLFNNLNTLDSLIDSNTEKAKEYINRLSLIYRYLIKTKDAEVMELSEEIELAENYIFLIKTRFENDYDFKIDIKTTIEDKFIPTGALQTLLENVVKHNKPQNSSAIKATILIDDTLLKVTNTKSSIHSKNESFGTGLENLKARYKLLSDKEMIIINTDKEFNISIPIIKLIDEN</sequence>
<keyword evidence="2" id="KW-1133">Transmembrane helix</keyword>
<dbReference type="GO" id="GO:0016301">
    <property type="term" value="F:kinase activity"/>
    <property type="evidence" value="ECO:0007669"/>
    <property type="project" value="UniProtKB-KW"/>
</dbReference>
<dbReference type="Proteomes" id="UP001165381">
    <property type="component" value="Unassembled WGS sequence"/>
</dbReference>
<organism evidence="4 5">
    <name type="scientific">Jejuia spongiicola</name>
    <dbReference type="NCBI Taxonomy" id="2942207"/>
    <lineage>
        <taxon>Bacteria</taxon>
        <taxon>Pseudomonadati</taxon>
        <taxon>Bacteroidota</taxon>
        <taxon>Flavobacteriia</taxon>
        <taxon>Flavobacteriales</taxon>
        <taxon>Flavobacteriaceae</taxon>
        <taxon>Jejuia</taxon>
    </lineage>
</organism>
<dbReference type="RefSeq" id="WP_249971657.1">
    <property type="nucleotide sequence ID" value="NZ_JAMFLZ010000001.1"/>
</dbReference>
<proteinExistence type="predicted"/>
<feature type="domain" description="Signal transduction histidine kinase internal region" evidence="3">
    <location>
        <begin position="151"/>
        <end position="228"/>
    </location>
</feature>
<comment type="caution">
    <text evidence="4">The sequence shown here is derived from an EMBL/GenBank/DDBJ whole genome shotgun (WGS) entry which is preliminary data.</text>
</comment>
<dbReference type="PANTHER" id="PTHR34220">
    <property type="entry name" value="SENSOR HISTIDINE KINASE YPDA"/>
    <property type="match status" value="1"/>
</dbReference>
<evidence type="ECO:0000313" key="4">
    <source>
        <dbReference type="EMBL" id="MCL6293493.1"/>
    </source>
</evidence>
<dbReference type="EMBL" id="JAMFLZ010000001">
    <property type="protein sequence ID" value="MCL6293493.1"/>
    <property type="molecule type" value="Genomic_DNA"/>
</dbReference>
<keyword evidence="4" id="KW-0418">Kinase</keyword>
<protein>
    <submittedName>
        <fullName evidence="4">Histidine kinase</fullName>
    </submittedName>
</protein>
<keyword evidence="5" id="KW-1185">Reference proteome</keyword>
<feature type="transmembrane region" description="Helical" evidence="2">
    <location>
        <begin position="72"/>
        <end position="94"/>
    </location>
</feature>
<keyword evidence="4" id="KW-0808">Transferase</keyword>
<evidence type="ECO:0000259" key="3">
    <source>
        <dbReference type="Pfam" id="PF06580"/>
    </source>
</evidence>
<gene>
    <name evidence="4" type="ORF">M3P09_00665</name>
</gene>
<dbReference type="Gene3D" id="3.30.565.10">
    <property type="entry name" value="Histidine kinase-like ATPase, C-terminal domain"/>
    <property type="match status" value="1"/>
</dbReference>
<accession>A0ABT0QA42</accession>
<evidence type="ECO:0000313" key="5">
    <source>
        <dbReference type="Proteomes" id="UP001165381"/>
    </source>
</evidence>
<evidence type="ECO:0000256" key="1">
    <source>
        <dbReference type="SAM" id="Coils"/>
    </source>
</evidence>